<accession>A0A8S5LTN9</accession>
<organism evidence="1">
    <name type="scientific">Siphoviridae sp. ctOIB27</name>
    <dbReference type="NCBI Taxonomy" id="2826308"/>
    <lineage>
        <taxon>Viruses</taxon>
        <taxon>Duplodnaviria</taxon>
        <taxon>Heunggongvirae</taxon>
        <taxon>Uroviricota</taxon>
        <taxon>Caudoviricetes</taxon>
    </lineage>
</organism>
<proteinExistence type="predicted"/>
<sequence length="151" mass="17239">MDSEKQKRLVSAEEEQDISRKMMIWANSFSDDDMPTATINYEFLAADSASMALSAIQGAYITRKFILGGHEAEYQFKIIARIKPGNSNDKRLKCDAMLNRFGDWAMQNPPDLGDGMRVRRMEAVSRSALFARYEDGTEDHQILMKLTYEVI</sequence>
<reference evidence="1" key="1">
    <citation type="journal article" date="2021" name="Proc. Natl. Acad. Sci. U.S.A.">
        <title>A Catalog of Tens of Thousands of Viruses from Human Metagenomes Reveals Hidden Associations with Chronic Diseases.</title>
        <authorList>
            <person name="Tisza M.J."/>
            <person name="Buck C.B."/>
        </authorList>
    </citation>
    <scope>NUCLEOTIDE SEQUENCE</scope>
    <source>
        <strain evidence="1">CtOIB27</strain>
    </source>
</reference>
<protein>
    <submittedName>
        <fullName evidence="1">Minor capsid protein from bacteriophage</fullName>
    </submittedName>
</protein>
<name>A0A8S5LTN9_9CAUD</name>
<dbReference type="EMBL" id="BK014734">
    <property type="protein sequence ID" value="DAD73298.1"/>
    <property type="molecule type" value="Genomic_DNA"/>
</dbReference>
<evidence type="ECO:0000313" key="1">
    <source>
        <dbReference type="EMBL" id="DAD73298.1"/>
    </source>
</evidence>